<dbReference type="Proteomes" id="UP000198287">
    <property type="component" value="Unassembled WGS sequence"/>
</dbReference>
<protein>
    <submittedName>
        <fullName evidence="2">Uncharacterized protein</fullName>
    </submittedName>
</protein>
<dbReference type="EMBL" id="LNIX01000034">
    <property type="protein sequence ID" value="OXA40322.1"/>
    <property type="molecule type" value="Genomic_DNA"/>
</dbReference>
<evidence type="ECO:0000313" key="2">
    <source>
        <dbReference type="EMBL" id="OXA40322.1"/>
    </source>
</evidence>
<keyword evidence="1" id="KW-1133">Transmembrane helix</keyword>
<keyword evidence="3" id="KW-1185">Reference proteome</keyword>
<name>A0A226D437_FOLCA</name>
<organism evidence="2 3">
    <name type="scientific">Folsomia candida</name>
    <name type="common">Springtail</name>
    <dbReference type="NCBI Taxonomy" id="158441"/>
    <lineage>
        <taxon>Eukaryota</taxon>
        <taxon>Metazoa</taxon>
        <taxon>Ecdysozoa</taxon>
        <taxon>Arthropoda</taxon>
        <taxon>Hexapoda</taxon>
        <taxon>Collembola</taxon>
        <taxon>Entomobryomorpha</taxon>
        <taxon>Isotomoidea</taxon>
        <taxon>Isotomidae</taxon>
        <taxon>Proisotominae</taxon>
        <taxon>Folsomia</taxon>
    </lineage>
</organism>
<sequence length="113" mass="12598">MKPVPFGVKFMFGGKSKMPRYFKFLIESGIWGKLEIMRVQGVNRDRKPAISMVTDEITIMGMRSGIATIFVLCGVIILGGIVVAGLEFSLLKIEIFCIIFQKHLRGGKVVDMT</sequence>
<proteinExistence type="predicted"/>
<comment type="caution">
    <text evidence="2">The sequence shown here is derived from an EMBL/GenBank/DDBJ whole genome shotgun (WGS) entry which is preliminary data.</text>
</comment>
<evidence type="ECO:0000256" key="1">
    <source>
        <dbReference type="SAM" id="Phobius"/>
    </source>
</evidence>
<keyword evidence="1" id="KW-0812">Transmembrane</keyword>
<reference evidence="2 3" key="1">
    <citation type="submission" date="2015-12" db="EMBL/GenBank/DDBJ databases">
        <title>The genome of Folsomia candida.</title>
        <authorList>
            <person name="Faddeeva A."/>
            <person name="Derks M.F."/>
            <person name="Anvar Y."/>
            <person name="Smit S."/>
            <person name="Van Straalen N."/>
            <person name="Roelofs D."/>
        </authorList>
    </citation>
    <scope>NUCLEOTIDE SEQUENCE [LARGE SCALE GENOMIC DNA]</scope>
    <source>
        <strain evidence="2 3">VU population</strain>
        <tissue evidence="2">Whole body</tissue>
    </source>
</reference>
<feature type="transmembrane region" description="Helical" evidence="1">
    <location>
        <begin position="66"/>
        <end position="86"/>
    </location>
</feature>
<accession>A0A226D437</accession>
<evidence type="ECO:0000313" key="3">
    <source>
        <dbReference type="Proteomes" id="UP000198287"/>
    </source>
</evidence>
<dbReference type="AlphaFoldDB" id="A0A226D437"/>
<keyword evidence="1" id="KW-0472">Membrane</keyword>
<gene>
    <name evidence="2" type="ORF">Fcan01_24988</name>
</gene>